<sequence>VPEETIELEGLRVALDKLVHHQENQSLPEVESHAFIYFLSIHNMSDRKVTLLGRKWVLENDDGTTTVVEGDKIVGETPTLACGESFSYNSYHLTPLGAYASGSFHGYDEFENKIRVRIPKFRLDLPGDDKPDPTLS</sequence>
<dbReference type="Pfam" id="PF04379">
    <property type="entry name" value="DUF525"/>
    <property type="match status" value="1"/>
</dbReference>
<dbReference type="PANTHER" id="PTHR47191">
    <property type="entry name" value="OS05G0170800 PROTEIN"/>
    <property type="match status" value="1"/>
</dbReference>
<dbReference type="EMBL" id="UINC01216803">
    <property type="protein sequence ID" value="SVE43091.1"/>
    <property type="molecule type" value="Genomic_DNA"/>
</dbReference>
<dbReference type="PROSITE" id="PS51087">
    <property type="entry name" value="APAG"/>
    <property type="match status" value="1"/>
</dbReference>
<gene>
    <name evidence="2" type="ORF">METZ01_LOCUS495945</name>
</gene>
<accession>A0A383DFC4</accession>
<dbReference type="AlphaFoldDB" id="A0A383DFC4"/>
<dbReference type="InterPro" id="IPR007474">
    <property type="entry name" value="ApaG_domain"/>
</dbReference>
<reference evidence="2" key="1">
    <citation type="submission" date="2018-05" db="EMBL/GenBank/DDBJ databases">
        <authorList>
            <person name="Lanie J.A."/>
            <person name="Ng W.-L."/>
            <person name="Kazmierczak K.M."/>
            <person name="Andrzejewski T.M."/>
            <person name="Davidsen T.M."/>
            <person name="Wayne K.J."/>
            <person name="Tettelin H."/>
            <person name="Glass J.I."/>
            <person name="Rusch D."/>
            <person name="Podicherti R."/>
            <person name="Tsui H.-C.T."/>
            <person name="Winkler M.E."/>
        </authorList>
    </citation>
    <scope>NUCLEOTIDE SEQUENCE</scope>
</reference>
<name>A0A383DFC4_9ZZZZ</name>
<organism evidence="2">
    <name type="scientific">marine metagenome</name>
    <dbReference type="NCBI Taxonomy" id="408172"/>
    <lineage>
        <taxon>unclassified sequences</taxon>
        <taxon>metagenomes</taxon>
        <taxon>ecological metagenomes</taxon>
    </lineage>
</organism>
<dbReference type="InterPro" id="IPR036767">
    <property type="entry name" value="ApaG_sf"/>
</dbReference>
<feature type="domain" description="ApaG" evidence="1">
    <location>
        <begin position="7"/>
        <end position="130"/>
    </location>
</feature>
<proteinExistence type="predicted"/>
<dbReference type="SUPFAM" id="SSF110069">
    <property type="entry name" value="ApaG-like"/>
    <property type="match status" value="1"/>
</dbReference>
<dbReference type="InterPro" id="IPR050718">
    <property type="entry name" value="ApaG-like"/>
</dbReference>
<feature type="non-terminal residue" evidence="2">
    <location>
        <position position="1"/>
    </location>
</feature>
<protein>
    <recommendedName>
        <fullName evidence="1">ApaG domain-containing protein</fullName>
    </recommendedName>
</protein>
<evidence type="ECO:0000313" key="2">
    <source>
        <dbReference type="EMBL" id="SVE43091.1"/>
    </source>
</evidence>
<dbReference type="PANTHER" id="PTHR47191:SF2">
    <property type="entry name" value="OS05G0170800 PROTEIN"/>
    <property type="match status" value="1"/>
</dbReference>
<dbReference type="Gene3D" id="2.60.40.1470">
    <property type="entry name" value="ApaG domain"/>
    <property type="match status" value="1"/>
</dbReference>
<evidence type="ECO:0000259" key="1">
    <source>
        <dbReference type="PROSITE" id="PS51087"/>
    </source>
</evidence>